<proteinExistence type="predicted"/>
<dbReference type="RefSeq" id="WP_311618207.1">
    <property type="nucleotide sequence ID" value="NZ_JAVREV010000007.1"/>
</dbReference>
<dbReference type="EMBL" id="JAVREV010000007">
    <property type="protein sequence ID" value="MDT0443905.1"/>
    <property type="molecule type" value="Genomic_DNA"/>
</dbReference>
<gene>
    <name evidence="1" type="ORF">RM779_15085</name>
</gene>
<sequence length="55" mass="5707">MTAQPGTRSTAAQGVLAELAAALAGRGIALPSLERPYTEPLIDLGRCNLDTALNR</sequence>
<organism evidence="1 2">
    <name type="scientific">Streptomyces johnsoniae</name>
    <dbReference type="NCBI Taxonomy" id="3075532"/>
    <lineage>
        <taxon>Bacteria</taxon>
        <taxon>Bacillati</taxon>
        <taxon>Actinomycetota</taxon>
        <taxon>Actinomycetes</taxon>
        <taxon>Kitasatosporales</taxon>
        <taxon>Streptomycetaceae</taxon>
        <taxon>Streptomyces</taxon>
    </lineage>
</organism>
<name>A0ABU2S4M4_9ACTN</name>
<dbReference type="Proteomes" id="UP001183615">
    <property type="component" value="Unassembled WGS sequence"/>
</dbReference>
<reference evidence="2" key="1">
    <citation type="submission" date="2023-07" db="EMBL/GenBank/DDBJ databases">
        <title>30 novel species of actinomycetes from the DSMZ collection.</title>
        <authorList>
            <person name="Nouioui I."/>
        </authorList>
    </citation>
    <scope>NUCLEOTIDE SEQUENCE [LARGE SCALE GENOMIC DNA]</scope>
    <source>
        <strain evidence="2">DSM 41886</strain>
    </source>
</reference>
<keyword evidence="2" id="KW-1185">Reference proteome</keyword>
<evidence type="ECO:0000313" key="1">
    <source>
        <dbReference type="EMBL" id="MDT0443905.1"/>
    </source>
</evidence>
<evidence type="ECO:0000313" key="2">
    <source>
        <dbReference type="Proteomes" id="UP001183615"/>
    </source>
</evidence>
<protein>
    <submittedName>
        <fullName evidence="1">Uncharacterized protein</fullName>
    </submittedName>
</protein>
<comment type="caution">
    <text evidence="1">The sequence shown here is derived from an EMBL/GenBank/DDBJ whole genome shotgun (WGS) entry which is preliminary data.</text>
</comment>
<accession>A0ABU2S4M4</accession>